<evidence type="ECO:0000259" key="5">
    <source>
        <dbReference type="Pfam" id="PF01425"/>
    </source>
</evidence>
<comment type="catalytic activity">
    <reaction evidence="1">
        <text>a monocarboxylic acid amide + H2O = a monocarboxylate + NH4(+)</text>
        <dbReference type="Rhea" id="RHEA:12020"/>
        <dbReference type="ChEBI" id="CHEBI:15377"/>
        <dbReference type="ChEBI" id="CHEBI:28938"/>
        <dbReference type="ChEBI" id="CHEBI:35757"/>
        <dbReference type="ChEBI" id="CHEBI:83628"/>
        <dbReference type="EC" id="3.5.1.4"/>
    </reaction>
</comment>
<dbReference type="InterPro" id="IPR036188">
    <property type="entry name" value="FAD/NAD-bd_sf"/>
</dbReference>
<feature type="domain" description="FAD/NAD(P)-binding" evidence="6">
    <location>
        <begin position="54"/>
        <end position="360"/>
    </location>
</feature>
<dbReference type="PROSITE" id="PS00571">
    <property type="entry name" value="AMIDASES"/>
    <property type="match status" value="1"/>
</dbReference>
<dbReference type="Gene3D" id="3.90.1300.10">
    <property type="entry name" value="Amidase signature (AS) domain"/>
    <property type="match status" value="1"/>
</dbReference>
<dbReference type="PRINTS" id="PR00368">
    <property type="entry name" value="FADPNR"/>
</dbReference>
<gene>
    <name evidence="8" type="ORF">KXV57_003030</name>
</gene>
<evidence type="ECO:0000259" key="7">
    <source>
        <dbReference type="Pfam" id="PF22366"/>
    </source>
</evidence>
<keyword evidence="4" id="KW-0378">Hydrolase</keyword>
<dbReference type="InterPro" id="IPR054585">
    <property type="entry name" value="NDH2-like_C"/>
</dbReference>
<dbReference type="EC" id="3.5.1.4" evidence="3"/>
<evidence type="ECO:0000256" key="1">
    <source>
        <dbReference type="ARBA" id="ARBA00001311"/>
    </source>
</evidence>
<dbReference type="Pfam" id="PF07992">
    <property type="entry name" value="Pyr_redox_2"/>
    <property type="match status" value="1"/>
</dbReference>
<feature type="domain" description="Amidase" evidence="5">
    <location>
        <begin position="622"/>
        <end position="1087"/>
    </location>
</feature>
<evidence type="ECO:0000259" key="6">
    <source>
        <dbReference type="Pfam" id="PF07992"/>
    </source>
</evidence>
<evidence type="ECO:0000313" key="9">
    <source>
        <dbReference type="Proteomes" id="UP000813423"/>
    </source>
</evidence>
<dbReference type="EMBL" id="JAIBSC010000019">
    <property type="protein sequence ID" value="KAH1908584.1"/>
    <property type="molecule type" value="Genomic_DNA"/>
</dbReference>
<dbReference type="Pfam" id="PF01425">
    <property type="entry name" value="Amidase"/>
    <property type="match status" value="1"/>
</dbReference>
<dbReference type="GO" id="GO:0016491">
    <property type="term" value="F:oxidoreductase activity"/>
    <property type="evidence" value="ECO:0007669"/>
    <property type="project" value="InterPro"/>
</dbReference>
<dbReference type="GO" id="GO:0005739">
    <property type="term" value="C:mitochondrion"/>
    <property type="evidence" value="ECO:0007669"/>
    <property type="project" value="UniProtKB-ARBA"/>
</dbReference>
<dbReference type="PANTHER" id="PTHR46072">
    <property type="entry name" value="AMIDASE-RELATED-RELATED"/>
    <property type="match status" value="1"/>
</dbReference>
<comment type="caution">
    <text evidence="8">The sequence shown here is derived from an EMBL/GenBank/DDBJ whole genome shotgun (WGS) entry which is preliminary data.</text>
</comment>
<dbReference type="InterPro" id="IPR020556">
    <property type="entry name" value="Amidase_CS"/>
</dbReference>
<reference evidence="8" key="1">
    <citation type="submission" date="2021-08" db="EMBL/GenBank/DDBJ databases">
        <title>Global Aspergillus fumigatus from environmental and clinical sources.</title>
        <authorList>
            <person name="Barber A."/>
            <person name="Sae-Ong T."/>
        </authorList>
    </citation>
    <scope>NUCLEOTIDE SEQUENCE</scope>
    <source>
        <strain evidence="8">NRZ-2016-071</strain>
    </source>
</reference>
<dbReference type="PANTHER" id="PTHR46072:SF6">
    <property type="entry name" value="AMIDASE, PUTATIVE (AFU_ORTHOLOGUE AFUA_1G14530)-RELATED"/>
    <property type="match status" value="1"/>
</dbReference>
<dbReference type="InterPro" id="IPR036928">
    <property type="entry name" value="AS_sf"/>
</dbReference>
<dbReference type="Gene3D" id="3.50.50.100">
    <property type="match status" value="1"/>
</dbReference>
<evidence type="ECO:0000256" key="4">
    <source>
        <dbReference type="ARBA" id="ARBA00022801"/>
    </source>
</evidence>
<sequence>MKPAPSPVVHGSRRHHPWTLVRQWKSIGTRRLATQVEHSTAFPDDKQRHQGKERVVILGSGWGGYSLSRRLSPSKFAPLIVSPRSYFVFTPLLTDAAGGSLDFSNIVEPVRDRRARVDFIQAAARAVDFHRKTILCEATVVKSGVTESPRTDEAGGVTSTMAKRRWEAGETFTVPYDKLVVAVGTVTKTFNTPGVRENALFFKDIGDARRVRRRVRECFELAVLPTTAPEMRQWLLHFAIVGAGPTGTELAASLRDFISRDLMQLYPSLAGIPRITLYDVAPTVLSMFDERLAAYAMETMKKEGITIKTSHHVAGLRWGEPGASPPYEMDPKRCLTLTTKEEGEVGVGMCVWVTGNQMNEFVRNSLEEVDVFPSASATAKGDKIKDENTSWKVKKGPNGALLVDGRLRVQLANDHGETAILRDVFALGDNAMPETGAPPATAQATFQEAKWLAAWLNADDIEQAPPFSFRNMGTLAYIGDARALMQLPHEDGRRYKYLPHGLTGRMAWLVWNSAYLTMSISWRNRLRVAQEKMAYTTVSQRKLAELDAKIPAEWRLSASQIPPGMLSPAESITNVKQYGRVNVMDIPRTCGLLSARELQITEDYDVRGLLRAMADNHLTAEEVTTAFCKRAAIAHQLTRCLTEPLFDRAVQRARELDAYLHRTGRPIGPLHGLPVSVKDCFHIKDVDSSIGIAALVARPATEDAPLIQLLTALGAIVLTKTNVPQTMGALDSANFVFGRTLNPLNRALTAGGSSGGEGVLVAMRGCMVGFGTDIGGSIRVPAMCMGVYGFKPSVGRVPFGGQEAGQIPGKGRIALQAVAGPIARSVRDLGTVMAEIVPRAELFGEDCIPGLWDGEFPRSGRRRNVTIGVLRSDGVVQPLPPVARVLEEVAQMLRRTAGVEVVDIPVPPALSKCQGLAGRLMGVDDGSTMLDLLEGTGEPLIPWLQGRVKRGKALSVVQLAQLQAQRSAVEKELLGMWMRDGDRLAGRSVDAIILPVAPHPVPEIDRYNAVGYTSSFVLLDYPAGVIPVRKFRETDLELGQEMTAPVLGSWDKANRLLWNEKTVDRRVYLDSPLSIQVVTPKQHDYELYRAMEIIDRVVRAEEHKTVAKL</sequence>
<evidence type="ECO:0000256" key="2">
    <source>
        <dbReference type="ARBA" id="ARBA00009199"/>
    </source>
</evidence>
<dbReference type="InterPro" id="IPR023753">
    <property type="entry name" value="FAD/NAD-binding_dom"/>
</dbReference>
<dbReference type="SUPFAM" id="SSF75304">
    <property type="entry name" value="Amidase signature (AS) enzymes"/>
    <property type="match status" value="1"/>
</dbReference>
<name>A0A229Y4R7_ASPFM</name>
<accession>A0A229Y4R7</accession>
<dbReference type="AlphaFoldDB" id="A0A229Y4R7"/>
<evidence type="ECO:0000313" key="8">
    <source>
        <dbReference type="EMBL" id="KAH1908584.1"/>
    </source>
</evidence>
<proteinExistence type="inferred from homology"/>
<feature type="domain" description="External alternative NADH-ubiquinone oxidoreductase-like C-terminal" evidence="7">
    <location>
        <begin position="472"/>
        <end position="530"/>
    </location>
</feature>
<dbReference type="SUPFAM" id="SSF51905">
    <property type="entry name" value="FAD/NAD(P)-binding domain"/>
    <property type="match status" value="2"/>
</dbReference>
<organism evidence="8 9">
    <name type="scientific">Aspergillus fumigatus</name>
    <name type="common">Neosartorya fumigata</name>
    <dbReference type="NCBI Taxonomy" id="746128"/>
    <lineage>
        <taxon>Eukaryota</taxon>
        <taxon>Fungi</taxon>
        <taxon>Dikarya</taxon>
        <taxon>Ascomycota</taxon>
        <taxon>Pezizomycotina</taxon>
        <taxon>Eurotiomycetes</taxon>
        <taxon>Eurotiomycetidae</taxon>
        <taxon>Eurotiales</taxon>
        <taxon>Aspergillaceae</taxon>
        <taxon>Aspergillus</taxon>
        <taxon>Aspergillus subgen. Fumigati</taxon>
    </lineage>
</organism>
<protein>
    <recommendedName>
        <fullName evidence="3">amidase</fullName>
        <ecNumber evidence="3">3.5.1.4</ecNumber>
    </recommendedName>
</protein>
<evidence type="ECO:0000256" key="3">
    <source>
        <dbReference type="ARBA" id="ARBA00012922"/>
    </source>
</evidence>
<dbReference type="Pfam" id="PF22366">
    <property type="entry name" value="NDH2_C"/>
    <property type="match status" value="1"/>
</dbReference>
<comment type="similarity">
    <text evidence="2">Belongs to the amidase family.</text>
</comment>
<dbReference type="InterPro" id="IPR023631">
    <property type="entry name" value="Amidase_dom"/>
</dbReference>
<dbReference type="Proteomes" id="UP000813423">
    <property type="component" value="Unassembled WGS sequence"/>
</dbReference>
<dbReference type="GO" id="GO:0004040">
    <property type="term" value="F:amidase activity"/>
    <property type="evidence" value="ECO:0007669"/>
    <property type="project" value="UniProtKB-EC"/>
</dbReference>